<dbReference type="Proteomes" id="UP001604277">
    <property type="component" value="Unassembled WGS sequence"/>
</dbReference>
<sequence>MSNESVSVTCDHISRVCIQSFESEACLFMVGEGFGSRFFYFLVGRPPIPRRDQGKIREMWSTIRGLPSEFKNLVGVFRYTFYDIHVYSIDEDKDEVTPPSSPLEVLVVVPLHSMPLLPPSPPVSSLLGLQCPRHLM</sequence>
<dbReference type="AlphaFoldDB" id="A0ABD1UVY7"/>
<keyword evidence="2" id="KW-1185">Reference proteome</keyword>
<reference evidence="2" key="1">
    <citation type="submission" date="2024-07" db="EMBL/GenBank/DDBJ databases">
        <title>Two chromosome-level genome assemblies of Korean endemic species Abeliophyllum distichum and Forsythia ovata (Oleaceae).</title>
        <authorList>
            <person name="Jang H."/>
        </authorList>
    </citation>
    <scope>NUCLEOTIDE SEQUENCE [LARGE SCALE GENOMIC DNA]</scope>
</reference>
<gene>
    <name evidence="1" type="ORF">Fot_21775</name>
</gene>
<evidence type="ECO:0000313" key="1">
    <source>
        <dbReference type="EMBL" id="KAL2529174.1"/>
    </source>
</evidence>
<proteinExistence type="predicted"/>
<comment type="caution">
    <text evidence="1">The sequence shown here is derived from an EMBL/GenBank/DDBJ whole genome shotgun (WGS) entry which is preliminary data.</text>
</comment>
<organism evidence="1 2">
    <name type="scientific">Forsythia ovata</name>
    <dbReference type="NCBI Taxonomy" id="205694"/>
    <lineage>
        <taxon>Eukaryota</taxon>
        <taxon>Viridiplantae</taxon>
        <taxon>Streptophyta</taxon>
        <taxon>Embryophyta</taxon>
        <taxon>Tracheophyta</taxon>
        <taxon>Spermatophyta</taxon>
        <taxon>Magnoliopsida</taxon>
        <taxon>eudicotyledons</taxon>
        <taxon>Gunneridae</taxon>
        <taxon>Pentapetalae</taxon>
        <taxon>asterids</taxon>
        <taxon>lamiids</taxon>
        <taxon>Lamiales</taxon>
        <taxon>Oleaceae</taxon>
        <taxon>Forsythieae</taxon>
        <taxon>Forsythia</taxon>
    </lineage>
</organism>
<protein>
    <submittedName>
        <fullName evidence="1">Uncharacterized protein</fullName>
    </submittedName>
</protein>
<name>A0ABD1UVY7_9LAMI</name>
<accession>A0ABD1UVY7</accession>
<dbReference type="EMBL" id="JBFOLJ010000006">
    <property type="protein sequence ID" value="KAL2529174.1"/>
    <property type="molecule type" value="Genomic_DNA"/>
</dbReference>
<evidence type="ECO:0000313" key="2">
    <source>
        <dbReference type="Proteomes" id="UP001604277"/>
    </source>
</evidence>